<dbReference type="PROSITE" id="PS51257">
    <property type="entry name" value="PROKAR_LIPOPROTEIN"/>
    <property type="match status" value="1"/>
</dbReference>
<protein>
    <recommendedName>
        <fullName evidence="3">Lipoprotein</fullName>
    </recommendedName>
</protein>
<dbReference type="OrthoDB" id="1912519at2"/>
<keyword evidence="2" id="KW-1185">Reference proteome</keyword>
<dbReference type="EMBL" id="PYAV01000005">
    <property type="protein sequence ID" value="PSL46856.1"/>
    <property type="molecule type" value="Genomic_DNA"/>
</dbReference>
<name>A0A2P8HKW0_9BACI</name>
<organism evidence="1 2">
    <name type="scientific">Salsuginibacillus halophilus</name>
    <dbReference type="NCBI Taxonomy" id="517424"/>
    <lineage>
        <taxon>Bacteria</taxon>
        <taxon>Bacillati</taxon>
        <taxon>Bacillota</taxon>
        <taxon>Bacilli</taxon>
        <taxon>Bacillales</taxon>
        <taxon>Bacillaceae</taxon>
        <taxon>Salsuginibacillus</taxon>
    </lineage>
</organism>
<evidence type="ECO:0008006" key="3">
    <source>
        <dbReference type="Google" id="ProtNLM"/>
    </source>
</evidence>
<evidence type="ECO:0000313" key="1">
    <source>
        <dbReference type="EMBL" id="PSL46856.1"/>
    </source>
</evidence>
<evidence type="ECO:0000313" key="2">
    <source>
        <dbReference type="Proteomes" id="UP000242310"/>
    </source>
</evidence>
<reference evidence="1 2" key="1">
    <citation type="submission" date="2018-03" db="EMBL/GenBank/DDBJ databases">
        <title>Genomic Encyclopedia of Type Strains, Phase III (KMG-III): the genomes of soil and plant-associated and newly described type strains.</title>
        <authorList>
            <person name="Whitman W."/>
        </authorList>
    </citation>
    <scope>NUCLEOTIDE SEQUENCE [LARGE SCALE GENOMIC DNA]</scope>
    <source>
        <strain evidence="1 2">CGMCC 1.07653</strain>
    </source>
</reference>
<comment type="caution">
    <text evidence="1">The sequence shown here is derived from an EMBL/GenBank/DDBJ whole genome shotgun (WGS) entry which is preliminary data.</text>
</comment>
<gene>
    <name evidence="1" type="ORF">B0H94_1056</name>
</gene>
<accession>A0A2P8HKW0</accession>
<dbReference type="RefSeq" id="WP_106588195.1">
    <property type="nucleotide sequence ID" value="NZ_PYAV01000005.1"/>
</dbReference>
<dbReference type="AlphaFoldDB" id="A0A2P8HKW0"/>
<proteinExistence type="predicted"/>
<dbReference type="Proteomes" id="UP000242310">
    <property type="component" value="Unassembled WGS sequence"/>
</dbReference>
<sequence length="176" mass="19963">MLQHRSLLLMISSIALLYILASCQSRNELIESVSSSHLAEEHLHGVTPGMVIEEVQEISSLADFRPGPDVSEQPSSDGKVYINERLTLHTQADDQRIKEVVTQAERSNPVASSEGIHIGDTFNDVRKVYGESCFTYMHDETNRREIGYIDREHKLQLSFFATDGELVDKIRLRKYS</sequence>